<sequence>MPYITSLPSLGQLPLLRDLSVKCMDGVTTVGAEHFGIGSSAKTVPSLEGLIIEDMLNWKQRSWSNGLEEKEKGNFLIYVHLNYFISLSEIDNCNGLMYLWLDGTDLHELASLKHLEIKKCEHLVSLVDVEQYGDLEQLPNGLQCLASLRDLKINHCPKLISFPGGLPYVLQHLEISECDALKSIPDGMMKMMSGSKGSQCLQELLISWCSSLKSIPRGMLPIMLKSLAISWCKILETLLEGIMYDGGDRRELSRLEHLNIDDFSLLPFPTFEFPASLKTLEIAYCTTQSPSPCVTYPISLNWKEVSVLGGLSPNFIKLEIRCCENVKEPMSDWGVRTLIFLKRPVIEGTSPCTKTVSFPDDEGPLLPT</sequence>
<name>A0AAV1RD56_9ROSI</name>
<gene>
    <name evidence="1" type="ORF">DCAF_LOCUS8221</name>
</gene>
<dbReference type="InterPro" id="IPR032675">
    <property type="entry name" value="LRR_dom_sf"/>
</dbReference>
<dbReference type="PANTHER" id="PTHR47186">
    <property type="entry name" value="LEUCINE-RICH REPEAT-CONTAINING PROTEIN 57"/>
    <property type="match status" value="1"/>
</dbReference>
<dbReference type="AlphaFoldDB" id="A0AAV1RD56"/>
<comment type="caution">
    <text evidence="1">The sequence shown here is derived from an EMBL/GenBank/DDBJ whole genome shotgun (WGS) entry which is preliminary data.</text>
</comment>
<dbReference type="PANTHER" id="PTHR47186:SF3">
    <property type="entry name" value="OS09G0267800 PROTEIN"/>
    <property type="match status" value="1"/>
</dbReference>
<proteinExistence type="predicted"/>
<reference evidence="1 2" key="1">
    <citation type="submission" date="2024-01" db="EMBL/GenBank/DDBJ databases">
        <authorList>
            <person name="Waweru B."/>
        </authorList>
    </citation>
    <scope>NUCLEOTIDE SEQUENCE [LARGE SCALE GENOMIC DNA]</scope>
</reference>
<keyword evidence="2" id="KW-1185">Reference proteome</keyword>
<dbReference type="SUPFAM" id="SSF52058">
    <property type="entry name" value="L domain-like"/>
    <property type="match status" value="1"/>
</dbReference>
<evidence type="ECO:0000313" key="1">
    <source>
        <dbReference type="EMBL" id="CAK7330948.1"/>
    </source>
</evidence>
<dbReference type="Gene3D" id="3.80.10.10">
    <property type="entry name" value="Ribonuclease Inhibitor"/>
    <property type="match status" value="1"/>
</dbReference>
<evidence type="ECO:0008006" key="3">
    <source>
        <dbReference type="Google" id="ProtNLM"/>
    </source>
</evidence>
<dbReference type="EMBL" id="CAWUPB010000913">
    <property type="protein sequence ID" value="CAK7330948.1"/>
    <property type="molecule type" value="Genomic_DNA"/>
</dbReference>
<dbReference type="Proteomes" id="UP001314170">
    <property type="component" value="Unassembled WGS sequence"/>
</dbReference>
<organism evidence="1 2">
    <name type="scientific">Dovyalis caffra</name>
    <dbReference type="NCBI Taxonomy" id="77055"/>
    <lineage>
        <taxon>Eukaryota</taxon>
        <taxon>Viridiplantae</taxon>
        <taxon>Streptophyta</taxon>
        <taxon>Embryophyta</taxon>
        <taxon>Tracheophyta</taxon>
        <taxon>Spermatophyta</taxon>
        <taxon>Magnoliopsida</taxon>
        <taxon>eudicotyledons</taxon>
        <taxon>Gunneridae</taxon>
        <taxon>Pentapetalae</taxon>
        <taxon>rosids</taxon>
        <taxon>fabids</taxon>
        <taxon>Malpighiales</taxon>
        <taxon>Salicaceae</taxon>
        <taxon>Flacourtieae</taxon>
        <taxon>Dovyalis</taxon>
    </lineage>
</organism>
<protein>
    <recommendedName>
        <fullName evidence="3">Disease resistance protein</fullName>
    </recommendedName>
</protein>
<evidence type="ECO:0000313" key="2">
    <source>
        <dbReference type="Proteomes" id="UP001314170"/>
    </source>
</evidence>
<accession>A0AAV1RD56</accession>